<sequence length="129" mass="14226">MNAVAQHTSGTCTILAEPDRLHAKGHDLNGQYRGVGTREAHKYDMTLTNARVFSLPHDHVTPLNGLQPPATLMTPPKMDVTPSLTLLKHLHQFEEGIDKECLAPGCEGQWCAGTCSLWHPFQDLSFVII</sequence>
<keyword evidence="2" id="KW-1185">Reference proteome</keyword>
<comment type="caution">
    <text evidence="1">The sequence shown here is derived from an EMBL/GenBank/DDBJ whole genome shotgun (WGS) entry which is preliminary data.</text>
</comment>
<accession>A0A8J4YFJ0</accession>
<gene>
    <name evidence="1" type="ORF">GWK47_005606</name>
</gene>
<organism evidence="1 2">
    <name type="scientific">Chionoecetes opilio</name>
    <name type="common">Atlantic snow crab</name>
    <name type="synonym">Cancer opilio</name>
    <dbReference type="NCBI Taxonomy" id="41210"/>
    <lineage>
        <taxon>Eukaryota</taxon>
        <taxon>Metazoa</taxon>
        <taxon>Ecdysozoa</taxon>
        <taxon>Arthropoda</taxon>
        <taxon>Crustacea</taxon>
        <taxon>Multicrustacea</taxon>
        <taxon>Malacostraca</taxon>
        <taxon>Eumalacostraca</taxon>
        <taxon>Eucarida</taxon>
        <taxon>Decapoda</taxon>
        <taxon>Pleocyemata</taxon>
        <taxon>Brachyura</taxon>
        <taxon>Eubrachyura</taxon>
        <taxon>Majoidea</taxon>
        <taxon>Majidae</taxon>
        <taxon>Chionoecetes</taxon>
    </lineage>
</organism>
<reference evidence="1" key="1">
    <citation type="submission" date="2020-07" db="EMBL/GenBank/DDBJ databases">
        <title>The High-quality genome of the commercially important snow crab, Chionoecetes opilio.</title>
        <authorList>
            <person name="Jeong J.-H."/>
            <person name="Ryu S."/>
        </authorList>
    </citation>
    <scope>NUCLEOTIDE SEQUENCE</scope>
    <source>
        <strain evidence="1">MADBK_172401_WGS</strain>
        <tissue evidence="1">Digestive gland</tissue>
    </source>
</reference>
<protein>
    <submittedName>
        <fullName evidence="1">Uncharacterized protein</fullName>
    </submittedName>
</protein>
<evidence type="ECO:0000313" key="1">
    <source>
        <dbReference type="EMBL" id="KAG0723284.1"/>
    </source>
</evidence>
<dbReference type="EMBL" id="JACEEZ010008436">
    <property type="protein sequence ID" value="KAG0723284.1"/>
    <property type="molecule type" value="Genomic_DNA"/>
</dbReference>
<name>A0A8J4YFJ0_CHIOP</name>
<dbReference type="Proteomes" id="UP000770661">
    <property type="component" value="Unassembled WGS sequence"/>
</dbReference>
<dbReference type="OrthoDB" id="6235964at2759"/>
<evidence type="ECO:0000313" key="2">
    <source>
        <dbReference type="Proteomes" id="UP000770661"/>
    </source>
</evidence>
<proteinExistence type="predicted"/>
<dbReference type="AlphaFoldDB" id="A0A8J4YFJ0"/>